<dbReference type="InterPro" id="IPR005275">
    <property type="entry name" value="Lfuc_symporter_FucP"/>
</dbReference>
<dbReference type="RefSeq" id="WP_010342407.1">
    <property type="nucleotide sequence ID" value="NZ_CP132343.1"/>
</dbReference>
<feature type="transmembrane region" description="Helical" evidence="6">
    <location>
        <begin position="340"/>
        <end position="362"/>
    </location>
</feature>
<evidence type="ECO:0000313" key="8">
    <source>
        <dbReference type="EMBL" id="PPU81409.1"/>
    </source>
</evidence>
<protein>
    <submittedName>
        <fullName evidence="8">L-fucose:H+ symporter permease</fullName>
    </submittedName>
</protein>
<feature type="domain" description="Major facilitator superfamily (MFS) profile" evidence="7">
    <location>
        <begin position="22"/>
        <end position="433"/>
    </location>
</feature>
<keyword evidence="2" id="KW-1003">Cell membrane</keyword>
<dbReference type="GeneID" id="93880705"/>
<feature type="transmembrane region" description="Helical" evidence="6">
    <location>
        <begin position="60"/>
        <end position="79"/>
    </location>
</feature>
<keyword evidence="3 6" id="KW-0812">Transmembrane</keyword>
<dbReference type="Proteomes" id="UP000247346">
    <property type="component" value="Unassembled WGS sequence"/>
</dbReference>
<comment type="caution">
    <text evidence="8">The sequence shown here is derived from an EMBL/GenBank/DDBJ whole genome shotgun (WGS) entry which is preliminary data.</text>
</comment>
<evidence type="ECO:0000256" key="3">
    <source>
        <dbReference type="ARBA" id="ARBA00022692"/>
    </source>
</evidence>
<feature type="transmembrane region" description="Helical" evidence="6">
    <location>
        <begin position="248"/>
        <end position="269"/>
    </location>
</feature>
<keyword evidence="4 6" id="KW-1133">Transmembrane helix</keyword>
<dbReference type="GO" id="GO:0005886">
    <property type="term" value="C:plasma membrane"/>
    <property type="evidence" value="ECO:0007669"/>
    <property type="project" value="UniProtKB-SubCell"/>
</dbReference>
<dbReference type="STRING" id="56458.SB85_15560"/>
<dbReference type="OrthoDB" id="9795150at2"/>
<feature type="transmembrane region" description="Helical" evidence="6">
    <location>
        <begin position="289"/>
        <end position="308"/>
    </location>
</feature>
<feature type="transmembrane region" description="Helical" evidence="6">
    <location>
        <begin position="206"/>
        <end position="227"/>
    </location>
</feature>
<dbReference type="EMBL" id="MDEK01000013">
    <property type="protein sequence ID" value="PPU81409.1"/>
    <property type="molecule type" value="Genomic_DNA"/>
</dbReference>
<dbReference type="InterPro" id="IPR050375">
    <property type="entry name" value="MFS_TsgA-like"/>
</dbReference>
<feature type="transmembrane region" description="Helical" evidence="6">
    <location>
        <begin position="20"/>
        <end position="39"/>
    </location>
</feature>
<evidence type="ECO:0000313" key="9">
    <source>
        <dbReference type="Proteomes" id="UP000247346"/>
    </source>
</evidence>
<dbReference type="GO" id="GO:0015535">
    <property type="term" value="F:fucose:proton symporter activity"/>
    <property type="evidence" value="ECO:0007669"/>
    <property type="project" value="InterPro"/>
</dbReference>
<proteinExistence type="predicted"/>
<dbReference type="PANTHER" id="PTHR43702">
    <property type="entry name" value="L-FUCOSE-PROTON SYMPORTER"/>
    <property type="match status" value="1"/>
</dbReference>
<dbReference type="Gene3D" id="1.20.1250.20">
    <property type="entry name" value="MFS general substrate transporter like domains"/>
    <property type="match status" value="2"/>
</dbReference>
<evidence type="ECO:0000256" key="2">
    <source>
        <dbReference type="ARBA" id="ARBA00022475"/>
    </source>
</evidence>
<feature type="transmembrane region" description="Helical" evidence="6">
    <location>
        <begin position="85"/>
        <end position="104"/>
    </location>
</feature>
<evidence type="ECO:0000259" key="7">
    <source>
        <dbReference type="PROSITE" id="PS50850"/>
    </source>
</evidence>
<dbReference type="CDD" id="cd17394">
    <property type="entry name" value="MFS_FucP_like"/>
    <property type="match status" value="1"/>
</dbReference>
<comment type="subcellular location">
    <subcellularLocation>
        <location evidence="1">Cell inner membrane</location>
        <topology evidence="1">Multi-pass membrane protein</topology>
    </subcellularLocation>
</comment>
<dbReference type="NCBIfam" id="NF007524">
    <property type="entry name" value="PRK10133.1"/>
    <property type="match status" value="1"/>
</dbReference>
<feature type="transmembrane region" description="Helical" evidence="6">
    <location>
        <begin position="374"/>
        <end position="394"/>
    </location>
</feature>
<evidence type="ECO:0000256" key="6">
    <source>
        <dbReference type="SAM" id="Phobius"/>
    </source>
</evidence>
<evidence type="ECO:0000256" key="5">
    <source>
        <dbReference type="ARBA" id="ARBA00023136"/>
    </source>
</evidence>
<dbReference type="InterPro" id="IPR011701">
    <property type="entry name" value="MFS"/>
</dbReference>
<dbReference type="Pfam" id="PF07690">
    <property type="entry name" value="MFS_1"/>
    <property type="match status" value="1"/>
</dbReference>
<dbReference type="InterPro" id="IPR036259">
    <property type="entry name" value="MFS_trans_sf"/>
</dbReference>
<dbReference type="NCBIfam" id="TIGR00885">
    <property type="entry name" value="fucP"/>
    <property type="match status" value="1"/>
</dbReference>
<keyword evidence="5 6" id="KW-0472">Membrane</keyword>
<dbReference type="PROSITE" id="PS50850">
    <property type="entry name" value="MFS"/>
    <property type="match status" value="1"/>
</dbReference>
<feature type="transmembrane region" description="Helical" evidence="6">
    <location>
        <begin position="111"/>
        <end position="129"/>
    </location>
</feature>
<dbReference type="PANTHER" id="PTHR43702:SF11">
    <property type="entry name" value="L-FUCOSE-PROTON SYMPORTER"/>
    <property type="match status" value="1"/>
</dbReference>
<accession>A0A2P5Z1Q4</accession>
<reference evidence="8 9" key="1">
    <citation type="submission" date="2016-08" db="EMBL/GenBank/DDBJ databases">
        <authorList>
            <person name="Seilhamer J.J."/>
        </authorList>
    </citation>
    <scope>NUCLEOTIDE SEQUENCE [LARGE SCALE GENOMIC DNA]</scope>
    <source>
        <strain evidence="8 9">CFBP4641</strain>
    </source>
</reference>
<dbReference type="AlphaFoldDB" id="A0A2P5Z1Q4"/>
<gene>
    <name evidence="8" type="primary">fucP</name>
    <name evidence="8" type="ORF">XsacCFBP4641_14355</name>
</gene>
<evidence type="ECO:0000256" key="1">
    <source>
        <dbReference type="ARBA" id="ARBA00004429"/>
    </source>
</evidence>
<feature type="transmembrane region" description="Helical" evidence="6">
    <location>
        <begin position="400"/>
        <end position="419"/>
    </location>
</feature>
<feature type="transmembrane region" description="Helical" evidence="6">
    <location>
        <begin position="315"/>
        <end position="334"/>
    </location>
</feature>
<evidence type="ECO:0000256" key="4">
    <source>
        <dbReference type="ARBA" id="ARBA00022989"/>
    </source>
</evidence>
<organism evidence="8 9">
    <name type="scientific">Xanthomonas sacchari</name>
    <dbReference type="NCBI Taxonomy" id="56458"/>
    <lineage>
        <taxon>Bacteria</taxon>
        <taxon>Pseudomonadati</taxon>
        <taxon>Pseudomonadota</taxon>
        <taxon>Gammaproteobacteria</taxon>
        <taxon>Lysobacterales</taxon>
        <taxon>Lysobacteraceae</taxon>
        <taxon>Xanthomonas</taxon>
    </lineage>
</organism>
<dbReference type="SUPFAM" id="SSF103473">
    <property type="entry name" value="MFS general substrate transporter"/>
    <property type="match status" value="1"/>
</dbReference>
<sequence>MHYSSESATPASASLTRTALAPLVLIVSLFFLWGMANNLNDILIKQFKKAFELSDLQAGLVQSAFYLGYFVFAIPAAMFMRRYSYKAAVVLGLLLYAVGAFLFYPAAQVHTYWLFLLALFVIASGLAFLETTANPLVTVLGPAEGAARRLNLAQAFNPLGSITGILVGQHFILSGVEHTPQELAAMAPAAREAFFATESLAVQTPYLIIGAVVLLWALLIGLTRFPATRADGEGARAGGFGQLRRNGRFVFAVVAQFFYVGAQVGIWSYLIRYLQDGVPGTPEKTAADFLTLSLVLFMAGRFIGTALLRFLAPARLLGVFALLNLLLCAVAVALPGWIGLYALVASSLFMSVMFPTIFALGLDGLDDDARKLGASLIVMAIIGGAALTAVMGAVSDHAGIHWALAVPAVGFAVILGFALHAARRDAASLPSARGA</sequence>
<name>A0A2P5Z1Q4_9XANT</name>
<dbReference type="InterPro" id="IPR020846">
    <property type="entry name" value="MFS_dom"/>
</dbReference>